<dbReference type="Proteomes" id="UP001501920">
    <property type="component" value="Chromosome 17"/>
</dbReference>
<evidence type="ECO:0000313" key="2">
    <source>
        <dbReference type="Proteomes" id="UP001501920"/>
    </source>
</evidence>
<reference evidence="1" key="3">
    <citation type="submission" date="2025-09" db="UniProtKB">
        <authorList>
            <consortium name="Ensembl"/>
        </authorList>
    </citation>
    <scope>IDENTIFICATION</scope>
</reference>
<evidence type="ECO:0000313" key="1">
    <source>
        <dbReference type="Ensembl" id="ENSPNAP00000025281.2"/>
    </source>
</evidence>
<reference evidence="1 2" key="1">
    <citation type="submission" date="2020-10" db="EMBL/GenBank/DDBJ databases">
        <title>Pygocentrus nattereri (red-bellied piranha) genome, fPygNat1, primary haplotype.</title>
        <authorList>
            <person name="Myers G."/>
            <person name="Meyer A."/>
            <person name="Karagic N."/>
            <person name="Pippel M."/>
            <person name="Winkler S."/>
            <person name="Tracey A."/>
            <person name="Wood J."/>
            <person name="Formenti G."/>
            <person name="Howe K."/>
            <person name="Fedrigo O."/>
            <person name="Jarvis E.D."/>
        </authorList>
    </citation>
    <scope>NUCLEOTIDE SEQUENCE [LARGE SCALE GENOMIC DNA]</scope>
</reference>
<protein>
    <submittedName>
        <fullName evidence="1">Uncharacterized protein</fullName>
    </submittedName>
</protein>
<name>A0A3B4DQ97_PYGNA</name>
<dbReference type="Ensembl" id="ENSPNAT00000007981.2">
    <property type="protein sequence ID" value="ENSPNAP00000025281.2"/>
    <property type="gene ID" value="ENSPNAG00000010302.2"/>
</dbReference>
<accession>A0A3B4DQ97</accession>
<proteinExistence type="predicted"/>
<dbReference type="AlphaFoldDB" id="A0A3B4DQ97"/>
<keyword evidence="2" id="KW-1185">Reference proteome</keyword>
<reference evidence="1" key="2">
    <citation type="submission" date="2025-08" db="UniProtKB">
        <authorList>
            <consortium name="Ensembl"/>
        </authorList>
    </citation>
    <scope>IDENTIFICATION</scope>
</reference>
<organism evidence="1 2">
    <name type="scientific">Pygocentrus nattereri</name>
    <name type="common">Red-bellied piranha</name>
    <dbReference type="NCBI Taxonomy" id="42514"/>
    <lineage>
        <taxon>Eukaryota</taxon>
        <taxon>Metazoa</taxon>
        <taxon>Chordata</taxon>
        <taxon>Craniata</taxon>
        <taxon>Vertebrata</taxon>
        <taxon>Euteleostomi</taxon>
        <taxon>Actinopterygii</taxon>
        <taxon>Neopterygii</taxon>
        <taxon>Teleostei</taxon>
        <taxon>Ostariophysi</taxon>
        <taxon>Characiformes</taxon>
        <taxon>Characoidei</taxon>
        <taxon>Pygocentrus</taxon>
    </lineage>
</organism>
<sequence length="144" mass="16197">MSTYNKQNRCTRVCEWSSGAVGSTYHFKQVPPSFLLKSIYIMQCSVSEKLGLVINKFSLTCYTENSTDPLNFFLSFCKHGLIPNLMPETHSQKFGSGACLPLGYISFPFTSTYLYLGNEDIQIFGFTSFSWKLLVHASLFASPV</sequence>